<name>A0A518G6C8_9BACT</name>
<sequence length="127" mass="13199">MKSVHSLHQPLSKLVLLRRRAPLRVPLFDGKPLDSCGRSASNPTQTNFHFHRLHGLAVDSASAFGPVFRIIAIVVPARGAATSRTAEGFSLAGQSSWGCAGRGMSAGGGDHLPTSSGTMGAAHALLC</sequence>
<evidence type="ECO:0000313" key="2">
    <source>
        <dbReference type="Proteomes" id="UP000318017"/>
    </source>
</evidence>
<proteinExistence type="predicted"/>
<keyword evidence="2" id="KW-1185">Reference proteome</keyword>
<gene>
    <name evidence="1" type="ORF">Q31a_24590</name>
</gene>
<dbReference type="AlphaFoldDB" id="A0A518G6C8"/>
<protein>
    <submittedName>
        <fullName evidence="1">Uncharacterized protein</fullName>
    </submittedName>
</protein>
<evidence type="ECO:0000313" key="1">
    <source>
        <dbReference type="EMBL" id="QDV24146.1"/>
    </source>
</evidence>
<dbReference type="EMBL" id="CP036298">
    <property type="protein sequence ID" value="QDV24146.1"/>
    <property type="molecule type" value="Genomic_DNA"/>
</dbReference>
<accession>A0A518G6C8</accession>
<dbReference type="Proteomes" id="UP000318017">
    <property type="component" value="Chromosome"/>
</dbReference>
<reference evidence="1 2" key="1">
    <citation type="submission" date="2019-02" db="EMBL/GenBank/DDBJ databases">
        <title>Deep-cultivation of Planctomycetes and their phenomic and genomic characterization uncovers novel biology.</title>
        <authorList>
            <person name="Wiegand S."/>
            <person name="Jogler M."/>
            <person name="Boedeker C."/>
            <person name="Pinto D."/>
            <person name="Vollmers J."/>
            <person name="Rivas-Marin E."/>
            <person name="Kohn T."/>
            <person name="Peeters S.H."/>
            <person name="Heuer A."/>
            <person name="Rast P."/>
            <person name="Oberbeckmann S."/>
            <person name="Bunk B."/>
            <person name="Jeske O."/>
            <person name="Meyerdierks A."/>
            <person name="Storesund J.E."/>
            <person name="Kallscheuer N."/>
            <person name="Luecker S."/>
            <person name="Lage O.M."/>
            <person name="Pohl T."/>
            <person name="Merkel B.J."/>
            <person name="Hornburger P."/>
            <person name="Mueller R.-W."/>
            <person name="Bruemmer F."/>
            <person name="Labrenz M."/>
            <person name="Spormann A.M."/>
            <person name="Op den Camp H."/>
            <person name="Overmann J."/>
            <person name="Amann R."/>
            <person name="Jetten M.S.M."/>
            <person name="Mascher T."/>
            <person name="Medema M.H."/>
            <person name="Devos D.P."/>
            <person name="Kaster A.-K."/>
            <person name="Ovreas L."/>
            <person name="Rohde M."/>
            <person name="Galperin M.Y."/>
            <person name="Jogler C."/>
        </authorList>
    </citation>
    <scope>NUCLEOTIDE SEQUENCE [LARGE SCALE GENOMIC DNA]</scope>
    <source>
        <strain evidence="1 2">Q31a</strain>
    </source>
</reference>
<dbReference type="KEGG" id="ahel:Q31a_24590"/>
<organism evidence="1 2">
    <name type="scientific">Aureliella helgolandensis</name>
    <dbReference type="NCBI Taxonomy" id="2527968"/>
    <lineage>
        <taxon>Bacteria</taxon>
        <taxon>Pseudomonadati</taxon>
        <taxon>Planctomycetota</taxon>
        <taxon>Planctomycetia</taxon>
        <taxon>Pirellulales</taxon>
        <taxon>Pirellulaceae</taxon>
        <taxon>Aureliella</taxon>
    </lineage>
</organism>